<accession>X6MNP1</accession>
<dbReference type="AlphaFoldDB" id="X6MNP1"/>
<sequence>MSADKFIWVSRSEVERKEYAEHVVFKELQEYIDFYDYFSMSIMGFPTMGTGSLIINIDTYFYSSIQGTLESLKHVLKNGRIGDAYALLRKYYDSAVLNIYINLYLEDNHSIENFIVQEITNWIQGTEKIPEYRAIMQYIKGSERLKLISELLYKDDTYRKIKERCNDHIHYNFFQNVIINDKQVQPLNRLALLEAIMGDIKNIFVLHLSYIFYLKDRYMCSSDYLDALEVGITLEENSQYWVAPFIQSTFSNIIVKQRPDIAQVIIENTCMYLMEKS</sequence>
<evidence type="ECO:0000313" key="2">
    <source>
        <dbReference type="Proteomes" id="UP000023152"/>
    </source>
</evidence>
<dbReference type="EMBL" id="ASPP01019291">
    <property type="protein sequence ID" value="ETO15281.1"/>
    <property type="molecule type" value="Genomic_DNA"/>
</dbReference>
<reference evidence="1 2" key="1">
    <citation type="journal article" date="2013" name="Curr. Biol.">
        <title>The Genome of the Foraminiferan Reticulomyxa filosa.</title>
        <authorList>
            <person name="Glockner G."/>
            <person name="Hulsmann N."/>
            <person name="Schleicher M."/>
            <person name="Noegel A.A."/>
            <person name="Eichinger L."/>
            <person name="Gallinger C."/>
            <person name="Pawlowski J."/>
            <person name="Sierra R."/>
            <person name="Euteneuer U."/>
            <person name="Pillet L."/>
            <person name="Moustafa A."/>
            <person name="Platzer M."/>
            <person name="Groth M."/>
            <person name="Szafranski K."/>
            <person name="Schliwa M."/>
        </authorList>
    </citation>
    <scope>NUCLEOTIDE SEQUENCE [LARGE SCALE GENOMIC DNA]</scope>
</reference>
<proteinExistence type="predicted"/>
<protein>
    <submittedName>
        <fullName evidence="1">Uncharacterized protein</fullName>
    </submittedName>
</protein>
<keyword evidence="2" id="KW-1185">Reference proteome</keyword>
<dbReference type="Proteomes" id="UP000023152">
    <property type="component" value="Unassembled WGS sequence"/>
</dbReference>
<organism evidence="1 2">
    <name type="scientific">Reticulomyxa filosa</name>
    <dbReference type="NCBI Taxonomy" id="46433"/>
    <lineage>
        <taxon>Eukaryota</taxon>
        <taxon>Sar</taxon>
        <taxon>Rhizaria</taxon>
        <taxon>Retaria</taxon>
        <taxon>Foraminifera</taxon>
        <taxon>Monothalamids</taxon>
        <taxon>Reticulomyxidae</taxon>
        <taxon>Reticulomyxa</taxon>
    </lineage>
</organism>
<evidence type="ECO:0000313" key="1">
    <source>
        <dbReference type="EMBL" id="ETO15281.1"/>
    </source>
</evidence>
<gene>
    <name evidence="1" type="ORF">RFI_22082</name>
</gene>
<name>X6MNP1_RETFI</name>
<comment type="caution">
    <text evidence="1">The sequence shown here is derived from an EMBL/GenBank/DDBJ whole genome shotgun (WGS) entry which is preliminary data.</text>
</comment>